<evidence type="ECO:0000313" key="3">
    <source>
        <dbReference type="Proteomes" id="UP000051790"/>
    </source>
</evidence>
<feature type="transmembrane region" description="Helical" evidence="1">
    <location>
        <begin position="279"/>
        <end position="296"/>
    </location>
</feature>
<evidence type="ECO:0000256" key="1">
    <source>
        <dbReference type="SAM" id="Phobius"/>
    </source>
</evidence>
<keyword evidence="3" id="KW-1185">Reference proteome</keyword>
<proteinExistence type="predicted"/>
<sequence length="309" mass="34636">MDTMKTWAYRLLFDLSIASKQELYEADQVVSPAALWAKIVCILSFMCAACLHPGYHWQWGQWVIASAVIDLMYRKRVNRVSNSDQAHLKLIRRNAIGFGLFWGLIVAVGAGLVTGQWGMTLGFGWVLAGLVGLVSYARHRELNPKPFTEVFVAYRRSHQVVYRTSLGLAVLDKAEVAQVEDRFGLALAGLQIFGYWCLLVPGVLQVNTHDWWIGLIAGTVVIMAVTHQVSKSGLDQEIYQDPAAFYKRRRHLFIWQIVQMGLFAGVLGAVAWFHGHDSLLTGMNIVIGLGLGRSVYTTRRAKIFLGVKR</sequence>
<evidence type="ECO:0000313" key="2">
    <source>
        <dbReference type="EMBL" id="KRL39865.1"/>
    </source>
</evidence>
<feature type="transmembrane region" description="Helical" evidence="1">
    <location>
        <begin position="211"/>
        <end position="230"/>
    </location>
</feature>
<dbReference type="EMBL" id="AZEU01000276">
    <property type="protein sequence ID" value="KRL39865.1"/>
    <property type="molecule type" value="Genomic_DNA"/>
</dbReference>
<keyword evidence="1" id="KW-1133">Transmembrane helix</keyword>
<keyword evidence="1" id="KW-0472">Membrane</keyword>
<comment type="caution">
    <text evidence="2">The sequence shown here is derived from an EMBL/GenBank/DDBJ whole genome shotgun (WGS) entry which is preliminary data.</text>
</comment>
<dbReference type="AlphaFoldDB" id="A0A0R1Q5T0"/>
<protein>
    <submittedName>
        <fullName evidence="2">Uncharacterized protein</fullName>
    </submittedName>
</protein>
<feature type="transmembrane region" description="Helical" evidence="1">
    <location>
        <begin position="119"/>
        <end position="137"/>
    </location>
</feature>
<accession>A0A0R1Q5T0</accession>
<dbReference type="Proteomes" id="UP000051790">
    <property type="component" value="Unassembled WGS sequence"/>
</dbReference>
<organism evidence="2 3">
    <name type="scientific">Lacticaseibacillus manihotivorans DSM 13343 = JCM 12514</name>
    <dbReference type="NCBI Taxonomy" id="1423769"/>
    <lineage>
        <taxon>Bacteria</taxon>
        <taxon>Bacillati</taxon>
        <taxon>Bacillota</taxon>
        <taxon>Bacilli</taxon>
        <taxon>Lactobacillales</taxon>
        <taxon>Lactobacillaceae</taxon>
        <taxon>Lacticaseibacillus</taxon>
    </lineage>
</organism>
<keyword evidence="1" id="KW-0812">Transmembrane</keyword>
<feature type="transmembrane region" description="Helical" evidence="1">
    <location>
        <begin position="251"/>
        <end position="273"/>
    </location>
</feature>
<feature type="transmembrane region" description="Helical" evidence="1">
    <location>
        <begin position="183"/>
        <end position="205"/>
    </location>
</feature>
<name>A0A0R1Q5T0_9LACO</name>
<dbReference type="PATRIC" id="fig|1423769.4.peg.2545"/>
<reference evidence="2 3" key="1">
    <citation type="journal article" date="2015" name="Genome Announc.">
        <title>Expanding the biotechnology potential of lactobacilli through comparative genomics of 213 strains and associated genera.</title>
        <authorList>
            <person name="Sun Z."/>
            <person name="Harris H.M."/>
            <person name="McCann A."/>
            <person name="Guo C."/>
            <person name="Argimon S."/>
            <person name="Zhang W."/>
            <person name="Yang X."/>
            <person name="Jeffery I.B."/>
            <person name="Cooney J.C."/>
            <person name="Kagawa T.F."/>
            <person name="Liu W."/>
            <person name="Song Y."/>
            <person name="Salvetti E."/>
            <person name="Wrobel A."/>
            <person name="Rasinkangas P."/>
            <person name="Parkhill J."/>
            <person name="Rea M.C."/>
            <person name="O'Sullivan O."/>
            <person name="Ritari J."/>
            <person name="Douillard F.P."/>
            <person name="Paul Ross R."/>
            <person name="Yang R."/>
            <person name="Briner A.E."/>
            <person name="Felis G.E."/>
            <person name="de Vos W.M."/>
            <person name="Barrangou R."/>
            <person name="Klaenhammer T.R."/>
            <person name="Caufield P.W."/>
            <person name="Cui Y."/>
            <person name="Zhang H."/>
            <person name="O'Toole P.W."/>
        </authorList>
    </citation>
    <scope>NUCLEOTIDE SEQUENCE [LARGE SCALE GENOMIC DNA]</scope>
    <source>
        <strain evidence="2 3">DSM 13343</strain>
    </source>
</reference>
<gene>
    <name evidence="2" type="ORF">FD01_GL002358</name>
</gene>
<feature type="transmembrane region" description="Helical" evidence="1">
    <location>
        <begin position="94"/>
        <end position="113"/>
    </location>
</feature>